<dbReference type="Proteomes" id="UP001206128">
    <property type="component" value="Unassembled WGS sequence"/>
</dbReference>
<evidence type="ECO:0000313" key="2">
    <source>
        <dbReference type="Proteomes" id="UP001206128"/>
    </source>
</evidence>
<comment type="caution">
    <text evidence="1">The sequence shown here is derived from an EMBL/GenBank/DDBJ whole genome shotgun (WGS) entry which is preliminary data.</text>
</comment>
<reference evidence="1" key="1">
    <citation type="submission" date="2022-06" db="EMBL/GenBank/DDBJ databases">
        <title>Genomic Encyclopedia of Archaeal and Bacterial Type Strains, Phase II (KMG-II): from individual species to whole genera.</title>
        <authorList>
            <person name="Goeker M."/>
        </authorList>
    </citation>
    <scope>NUCLEOTIDE SEQUENCE</scope>
    <source>
        <strain evidence="1">DSM 43935</strain>
    </source>
</reference>
<organism evidence="1 2">
    <name type="scientific">Goodfellowiella coeruleoviolacea</name>
    <dbReference type="NCBI Taxonomy" id="334858"/>
    <lineage>
        <taxon>Bacteria</taxon>
        <taxon>Bacillati</taxon>
        <taxon>Actinomycetota</taxon>
        <taxon>Actinomycetes</taxon>
        <taxon>Pseudonocardiales</taxon>
        <taxon>Pseudonocardiaceae</taxon>
        <taxon>Goodfellowiella</taxon>
    </lineage>
</organism>
<name>A0AAE3KJ34_9PSEU</name>
<gene>
    <name evidence="1" type="ORF">LX83_006752</name>
</gene>
<accession>A0AAE3KJ34</accession>
<evidence type="ECO:0000313" key="1">
    <source>
        <dbReference type="EMBL" id="MCP2169866.1"/>
    </source>
</evidence>
<proteinExistence type="predicted"/>
<dbReference type="AlphaFoldDB" id="A0AAE3KJ34"/>
<protein>
    <submittedName>
        <fullName evidence="1">Uncharacterized protein</fullName>
    </submittedName>
</protein>
<keyword evidence="2" id="KW-1185">Reference proteome</keyword>
<sequence length="122" mass="13145">MTAMSAAVAEAIRLFPTLQRLVDLGNAGWRFLHGPRLDGVPIYIDGFRQWGGGVVDGLRVRADTDALGIRTGRRSPGDPPGLLWERAGDLTEIVGALLVLPAPDQRWAPRLVLGAAPTLWTP</sequence>
<dbReference type="EMBL" id="JAMTCK010000021">
    <property type="protein sequence ID" value="MCP2169866.1"/>
    <property type="molecule type" value="Genomic_DNA"/>
</dbReference>